<gene>
    <name evidence="1" type="ordered locus">Swit_3642</name>
</gene>
<dbReference type="KEGG" id="swi:Swit_3642"/>
<dbReference type="Proteomes" id="UP000001989">
    <property type="component" value="Chromosome"/>
</dbReference>
<reference evidence="1 2" key="1">
    <citation type="journal article" date="2010" name="J. Bacteriol.">
        <title>Genome sequence of the dioxin-mineralizing bacterium Sphingomonas wittichii RW1.</title>
        <authorList>
            <person name="Miller T.R."/>
            <person name="Delcher A.L."/>
            <person name="Salzberg S.L."/>
            <person name="Saunders E."/>
            <person name="Detter J.C."/>
            <person name="Halden R.U."/>
        </authorList>
    </citation>
    <scope>NUCLEOTIDE SEQUENCE [LARGE SCALE GENOMIC DNA]</scope>
    <source>
        <strain evidence="2">DSM 6014 / CCUG 31198 / JCM 15750 / NBRC 105917 / EY 4224 / RW1</strain>
    </source>
</reference>
<keyword evidence="2" id="KW-1185">Reference proteome</keyword>
<evidence type="ECO:0000313" key="1">
    <source>
        <dbReference type="EMBL" id="ABQ69988.1"/>
    </source>
</evidence>
<dbReference type="SUPFAM" id="SSF52540">
    <property type="entry name" value="P-loop containing nucleoside triphosphate hydrolases"/>
    <property type="match status" value="1"/>
</dbReference>
<dbReference type="PANTHER" id="PTHR36451">
    <property type="entry name" value="PAPS-DEPENDENT SULFOTRANSFERASE STF3"/>
    <property type="match status" value="1"/>
</dbReference>
<dbReference type="EMBL" id="CP000699">
    <property type="protein sequence ID" value="ABQ69988.1"/>
    <property type="molecule type" value="Genomic_DNA"/>
</dbReference>
<accession>A0A9J9HDX3</accession>
<dbReference type="Gene3D" id="3.40.50.300">
    <property type="entry name" value="P-loop containing nucleotide triphosphate hydrolases"/>
    <property type="match status" value="1"/>
</dbReference>
<dbReference type="AlphaFoldDB" id="A0A9J9HDX3"/>
<sequence length="394" mass="44802">MTDAAVPLEYDALIAAARQRSGLEDFGPDWIFTPFRVYLDAIAKEAELSEIGRFIQGESIIKGLVARLRRTDDIRRHPEILDEQVTVAATIVSLHRTGSTLMHRMLGSAPSLTAMHWWETQFPAPLEGEARGDPGGRRAAAQTLLDQWLAAMPELLSIHPMSLDQPDEEVSLQEQMFMGLSPESFLHIPSYAAWSATADHRPVYEDLRLWLQYLQWQDRSRAGRAWVLKTPAHLTAPEQLAAVFPETVIVMTHRDPIKTIPSFASMSFTLRRMLSDRADKARTGRHWLDRLSTLMSRLMRLRPSIGEHRFVDIDYEELVKDPIAQARRVFAAMGRELGGEDEAAMRAWFGRNPRDGRPSHQYGLEEYGLTAEAIDERFADYKARFLKRRAVEAA</sequence>
<dbReference type="InterPro" id="IPR027417">
    <property type="entry name" value="P-loop_NTPase"/>
</dbReference>
<protein>
    <recommendedName>
        <fullName evidence="3">Sulfotransferase</fullName>
    </recommendedName>
</protein>
<dbReference type="InterPro" id="IPR052736">
    <property type="entry name" value="Stf3_sulfotransferase"/>
</dbReference>
<dbReference type="Pfam" id="PF13469">
    <property type="entry name" value="Sulfotransfer_3"/>
    <property type="match status" value="1"/>
</dbReference>
<evidence type="ECO:0000313" key="2">
    <source>
        <dbReference type="Proteomes" id="UP000001989"/>
    </source>
</evidence>
<proteinExistence type="predicted"/>
<dbReference type="OrthoDB" id="9777890at2"/>
<organism evidence="1 2">
    <name type="scientific">Rhizorhabdus wittichii (strain DSM 6014 / CCUG 31198 / JCM 15750 / NBRC 105917 / EY 4224 / RW1)</name>
    <name type="common">Sphingomonas wittichii</name>
    <dbReference type="NCBI Taxonomy" id="392499"/>
    <lineage>
        <taxon>Bacteria</taxon>
        <taxon>Pseudomonadati</taxon>
        <taxon>Pseudomonadota</taxon>
        <taxon>Alphaproteobacteria</taxon>
        <taxon>Sphingomonadales</taxon>
        <taxon>Sphingomonadaceae</taxon>
        <taxon>Rhizorhabdus</taxon>
    </lineage>
</organism>
<dbReference type="PANTHER" id="PTHR36451:SF1">
    <property type="entry name" value="OMEGA-HYDROXY-BETA-DIHYDROMENAQUINONE-9 SULFOTRANSFERASE STF3"/>
    <property type="match status" value="1"/>
</dbReference>
<evidence type="ECO:0008006" key="3">
    <source>
        <dbReference type="Google" id="ProtNLM"/>
    </source>
</evidence>
<name>A0A9J9HDX3_RHIWR</name>